<dbReference type="InterPro" id="IPR050667">
    <property type="entry name" value="PPR-containing_protein"/>
</dbReference>
<dbReference type="PANTHER" id="PTHR47939">
    <property type="entry name" value="MEMBRANE-ASSOCIATED SALT-INDUCIBLE PROTEIN-LIKE"/>
    <property type="match status" value="1"/>
</dbReference>
<organism evidence="4 5">
    <name type="scientific">Lithospermum erythrorhizon</name>
    <name type="common">Purple gromwell</name>
    <name type="synonym">Lithospermum officinale var. erythrorhizon</name>
    <dbReference type="NCBI Taxonomy" id="34254"/>
    <lineage>
        <taxon>Eukaryota</taxon>
        <taxon>Viridiplantae</taxon>
        <taxon>Streptophyta</taxon>
        <taxon>Embryophyta</taxon>
        <taxon>Tracheophyta</taxon>
        <taxon>Spermatophyta</taxon>
        <taxon>Magnoliopsida</taxon>
        <taxon>eudicotyledons</taxon>
        <taxon>Gunneridae</taxon>
        <taxon>Pentapetalae</taxon>
        <taxon>asterids</taxon>
        <taxon>lamiids</taxon>
        <taxon>Boraginales</taxon>
        <taxon>Boraginaceae</taxon>
        <taxon>Boraginoideae</taxon>
        <taxon>Lithospermeae</taxon>
        <taxon>Lithospermum</taxon>
    </lineage>
</organism>
<dbReference type="EMBL" id="BAABME010000030">
    <property type="protein sequence ID" value="GAA0138696.1"/>
    <property type="molecule type" value="Genomic_DNA"/>
</dbReference>
<dbReference type="PANTHER" id="PTHR47939:SF6">
    <property type="entry name" value="OS03G0168400 PROTEIN"/>
    <property type="match status" value="1"/>
</dbReference>
<evidence type="ECO:0000313" key="5">
    <source>
        <dbReference type="Proteomes" id="UP001454036"/>
    </source>
</evidence>
<feature type="repeat" description="PPR" evidence="3">
    <location>
        <begin position="1161"/>
        <end position="1195"/>
    </location>
</feature>
<evidence type="ECO:0008006" key="6">
    <source>
        <dbReference type="Google" id="ProtNLM"/>
    </source>
</evidence>
<sequence>MRRSLSKLMLHSNFHNKQVFSLLSQFPFSTIKHQSFIPENNNYNDLYSLKFNGIAKSVILKSSNLGCKNCGSFSVNVSFQDYLLRLSSICPESVQRFWRVSVLTPNDFLDILLGFECSCGKDELEVKKVESLWGIYTLADQQCGDFHHLPEACKIMARLLVNVGMFREVERLVSGLDGRGILLGWGEILSDLIEGYVGRFQLKRAIACHDRMRRLGLGPSLSCYRALLGYLVRLGETQLSYDLYLKMIDTGLEGTKRDIDIFAKVVRLLCKDGRVQEARNLVKSVDAFAISTNSLVLKALVDGYCKKKDYEDILSLFVELKCAPETQLGNKIIYSLCRNFGIERAESLMYQLRQLGFITDEKTYGTLIGWSCRERKLKKAMLYFSEILSRGFKPDIHSYNAIICGLLKEGLWEHAEHILCEMKDGGVIPDSSTFKVLLAGYFKARQFERVKYVVGEMADHGLIQLSLTEDPLAKALVILGLAPDFMKIKRDNDKKFFKTDFFDDLGNGLYLDTDLDEYEKSMTKVLNDSMFPDVNSLVLNSVSAGEMKHAVMMLYEMALWGQGPSSSCCSTLLLRLCASSPCSMKTLSGLLEKMFELTYNLEEETLNKLLQTFCRKGFTSKARIIFEGMLMRRLNIQNETYTSLLKGFCKKKDLICFRDCWNVARKNDWTPKLEDARAIFSCLCQLKLLNEAFKLFESMLSVYPQNLSNVLNALLENLCGGGSTFMAHILVEELLQQGFCLDSMAYIYLANGFCKEKKFTKATLILDTILANNLAFSEDVVIQLIPQLCRSGNFEKAVMLKDVCLGKLPSTQAVYRSLLSGFCKFDRVEKTANLLQEMLIKRLTPDIEEYELIIDGYHRGNNCVKALELVGLVMRKNLNISILCYHNLVHLMCVNGKFKVAFGLKDLTIVENGFPNLVRYNILIYHLFSTRRIDLVHILFDEFHKNGMQFDEVTFNFVIHGFAVCNDASNSLLYLSSMISKKFSPSNRSLRGTIRCLVSNGKLAEALKLSEVMESRGWIHGVVIQNIIVDSLLCHGKSQEAVNFLDRIMGKGLLSQTVNYEFIIKRLCQHGLPEKAMGLYHIMLKRGKQLDSTSFDYMIQGFSSGNKLDLAMDLHSEMLCRKLKANISTWTTLVQRLSETGRVDEAEKLLDLMIQNGETPSREMYSRLINMYRSENNLSKASKLVQAMQQLGYEPDFETHWSLIRKIGDSKDNDSGGNRNFLSRLLSQVGFSWKNCKAKNG</sequence>
<feature type="repeat" description="PPR" evidence="3">
    <location>
        <begin position="360"/>
        <end position="394"/>
    </location>
</feature>
<feature type="repeat" description="PPR" evidence="3">
    <location>
        <begin position="430"/>
        <end position="464"/>
    </location>
</feature>
<evidence type="ECO:0000256" key="3">
    <source>
        <dbReference type="PROSITE-ProRule" id="PRU00708"/>
    </source>
</evidence>
<dbReference type="InterPro" id="IPR002885">
    <property type="entry name" value="PPR_rpt"/>
</dbReference>
<protein>
    <recommendedName>
        <fullName evidence="6">Pentatricopeptide repeat-containing protein</fullName>
    </recommendedName>
</protein>
<evidence type="ECO:0000256" key="1">
    <source>
        <dbReference type="ARBA" id="ARBA00007626"/>
    </source>
</evidence>
<dbReference type="Proteomes" id="UP001454036">
    <property type="component" value="Unassembled WGS sequence"/>
</dbReference>
<keyword evidence="2" id="KW-0677">Repeat</keyword>
<dbReference type="Pfam" id="PF01535">
    <property type="entry name" value="PPR"/>
    <property type="match status" value="6"/>
</dbReference>
<feature type="repeat" description="PPR" evidence="3">
    <location>
        <begin position="395"/>
        <end position="429"/>
    </location>
</feature>
<dbReference type="Gene3D" id="1.25.40.10">
    <property type="entry name" value="Tetratricopeptide repeat domain"/>
    <property type="match status" value="7"/>
</dbReference>
<feature type="repeat" description="PPR" evidence="3">
    <location>
        <begin position="1091"/>
        <end position="1125"/>
    </location>
</feature>
<name>A0AAV3NJN2_LITER</name>
<comment type="similarity">
    <text evidence="1">Belongs to the PPR family. P subfamily.</text>
</comment>
<comment type="caution">
    <text evidence="4">The sequence shown here is derived from an EMBL/GenBank/DDBJ whole genome shotgun (WGS) entry which is preliminary data.</text>
</comment>
<accession>A0AAV3NJN2</accession>
<dbReference type="SUPFAM" id="SSF48452">
    <property type="entry name" value="TPR-like"/>
    <property type="match status" value="1"/>
</dbReference>
<feature type="repeat" description="PPR" evidence="3">
    <location>
        <begin position="811"/>
        <end position="845"/>
    </location>
</feature>
<dbReference type="NCBIfam" id="TIGR00756">
    <property type="entry name" value="PPR"/>
    <property type="match status" value="4"/>
</dbReference>
<evidence type="ECO:0000256" key="2">
    <source>
        <dbReference type="ARBA" id="ARBA00022737"/>
    </source>
</evidence>
<dbReference type="Pfam" id="PF13041">
    <property type="entry name" value="PPR_2"/>
    <property type="match status" value="3"/>
</dbReference>
<evidence type="ECO:0000313" key="4">
    <source>
        <dbReference type="EMBL" id="GAA0138696.1"/>
    </source>
</evidence>
<dbReference type="PROSITE" id="PS51375">
    <property type="entry name" value="PPR"/>
    <property type="match status" value="9"/>
</dbReference>
<feature type="repeat" description="PPR" evidence="3">
    <location>
        <begin position="1126"/>
        <end position="1160"/>
    </location>
</feature>
<keyword evidence="5" id="KW-1185">Reference proteome</keyword>
<dbReference type="InterPro" id="IPR011990">
    <property type="entry name" value="TPR-like_helical_dom_sf"/>
</dbReference>
<dbReference type="AlphaFoldDB" id="A0AAV3NJN2"/>
<feature type="repeat" description="PPR" evidence="3">
    <location>
        <begin position="1056"/>
        <end position="1090"/>
    </location>
</feature>
<reference evidence="4 5" key="1">
    <citation type="submission" date="2024-01" db="EMBL/GenBank/DDBJ databases">
        <title>The complete chloroplast genome sequence of Lithospermum erythrorhizon: insights into the phylogenetic relationship among Boraginaceae species and the maternal lineages of purple gromwells.</title>
        <authorList>
            <person name="Okada T."/>
            <person name="Watanabe K."/>
        </authorList>
    </citation>
    <scope>NUCLEOTIDE SEQUENCE [LARGE SCALE GENOMIC DNA]</scope>
</reference>
<proteinExistence type="inferred from homology"/>
<gene>
    <name evidence="4" type="ORF">LIER_00390</name>
</gene>
<feature type="repeat" description="PPR" evidence="3">
    <location>
        <begin position="951"/>
        <end position="985"/>
    </location>
</feature>